<dbReference type="EMBL" id="UINC01165254">
    <property type="protein sequence ID" value="SVD66550.1"/>
    <property type="molecule type" value="Genomic_DNA"/>
</dbReference>
<dbReference type="InterPro" id="IPR016181">
    <property type="entry name" value="Acyl_CoA_acyltransferase"/>
</dbReference>
<dbReference type="PROSITE" id="PS51186">
    <property type="entry name" value="GNAT"/>
    <property type="match status" value="1"/>
</dbReference>
<accession>A0A382X6P5</accession>
<dbReference type="Gene3D" id="3.40.630.30">
    <property type="match status" value="1"/>
</dbReference>
<dbReference type="SUPFAM" id="SSF55729">
    <property type="entry name" value="Acyl-CoA N-acyltransferases (Nat)"/>
    <property type="match status" value="1"/>
</dbReference>
<evidence type="ECO:0000259" key="1">
    <source>
        <dbReference type="PROSITE" id="PS51186"/>
    </source>
</evidence>
<reference evidence="2" key="1">
    <citation type="submission" date="2018-05" db="EMBL/GenBank/DDBJ databases">
        <authorList>
            <person name="Lanie J.A."/>
            <person name="Ng W.-L."/>
            <person name="Kazmierczak K.M."/>
            <person name="Andrzejewski T.M."/>
            <person name="Davidsen T.M."/>
            <person name="Wayne K.J."/>
            <person name="Tettelin H."/>
            <person name="Glass J.I."/>
            <person name="Rusch D."/>
            <person name="Podicherti R."/>
            <person name="Tsui H.-C.T."/>
            <person name="Winkler M.E."/>
        </authorList>
    </citation>
    <scope>NUCLEOTIDE SEQUENCE</scope>
</reference>
<sequence length="65" mass="7751">MIEEVIRVSKENGYSKLYLDTAHFMSSEISLYKNFGFKETSSYPESVHPKELLNKMIYMMKEFYP</sequence>
<proteinExistence type="predicted"/>
<name>A0A382X6P5_9ZZZZ</name>
<dbReference type="AlphaFoldDB" id="A0A382X6P5"/>
<dbReference type="InterPro" id="IPR000182">
    <property type="entry name" value="GNAT_dom"/>
</dbReference>
<evidence type="ECO:0000313" key="2">
    <source>
        <dbReference type="EMBL" id="SVD66550.1"/>
    </source>
</evidence>
<dbReference type="GO" id="GO:0016747">
    <property type="term" value="F:acyltransferase activity, transferring groups other than amino-acyl groups"/>
    <property type="evidence" value="ECO:0007669"/>
    <property type="project" value="InterPro"/>
</dbReference>
<protein>
    <recommendedName>
        <fullName evidence="1">N-acetyltransferase domain-containing protein</fullName>
    </recommendedName>
</protein>
<organism evidence="2">
    <name type="scientific">marine metagenome</name>
    <dbReference type="NCBI Taxonomy" id="408172"/>
    <lineage>
        <taxon>unclassified sequences</taxon>
        <taxon>metagenomes</taxon>
        <taxon>ecological metagenomes</taxon>
    </lineage>
</organism>
<feature type="domain" description="N-acetyltransferase" evidence="1">
    <location>
        <begin position="1"/>
        <end position="64"/>
    </location>
</feature>
<gene>
    <name evidence="2" type="ORF">METZ01_LOCUS419404</name>
</gene>